<feature type="transmembrane region" description="Helical" evidence="1">
    <location>
        <begin position="197"/>
        <end position="214"/>
    </location>
</feature>
<organism evidence="2 3">
    <name type="scientific">Paenibacillus glucanolyticus</name>
    <dbReference type="NCBI Taxonomy" id="59843"/>
    <lineage>
        <taxon>Bacteria</taxon>
        <taxon>Bacillati</taxon>
        <taxon>Bacillota</taxon>
        <taxon>Bacilli</taxon>
        <taxon>Bacillales</taxon>
        <taxon>Paenibacillaceae</taxon>
        <taxon>Paenibacillus</taxon>
    </lineage>
</organism>
<proteinExistence type="predicted"/>
<dbReference type="AlphaFoldDB" id="A0A163EGU4"/>
<dbReference type="Proteomes" id="UP000076796">
    <property type="component" value="Unassembled WGS sequence"/>
</dbReference>
<feature type="transmembrane region" description="Helical" evidence="1">
    <location>
        <begin position="6"/>
        <end position="25"/>
    </location>
</feature>
<keyword evidence="1" id="KW-1133">Transmembrane helix</keyword>
<keyword evidence="1" id="KW-0812">Transmembrane</keyword>
<dbReference type="GeneID" id="97554650"/>
<feature type="transmembrane region" description="Helical" evidence="1">
    <location>
        <begin position="125"/>
        <end position="143"/>
    </location>
</feature>
<name>A0A163EGU4_9BACL</name>
<evidence type="ECO:0000313" key="3">
    <source>
        <dbReference type="Proteomes" id="UP000076796"/>
    </source>
</evidence>
<evidence type="ECO:0000256" key="1">
    <source>
        <dbReference type="SAM" id="Phobius"/>
    </source>
</evidence>
<accession>A0A163EGU4</accession>
<gene>
    <name evidence="2" type="ORF">AWU65_27355</name>
</gene>
<keyword evidence="3" id="KW-1185">Reference proteome</keyword>
<feature type="transmembrane region" description="Helical" evidence="1">
    <location>
        <begin position="171"/>
        <end position="191"/>
    </location>
</feature>
<feature type="transmembrane region" description="Helical" evidence="1">
    <location>
        <begin position="83"/>
        <end position="105"/>
    </location>
</feature>
<comment type="caution">
    <text evidence="2">The sequence shown here is derived from an EMBL/GenBank/DDBJ whole genome shotgun (WGS) entry which is preliminary data.</text>
</comment>
<dbReference type="EMBL" id="LWMH01000002">
    <property type="protein sequence ID" value="KZS43802.1"/>
    <property type="molecule type" value="Genomic_DNA"/>
</dbReference>
<feature type="transmembrane region" description="Helical" evidence="1">
    <location>
        <begin position="32"/>
        <end position="53"/>
    </location>
</feature>
<dbReference type="RefSeq" id="WP_082834426.1">
    <property type="nucleotide sequence ID" value="NZ_CP147845.1"/>
</dbReference>
<sequence>MDIVLYIGLGILDALAMLLLIMKLFKLPIWTYRYKIGGFVLFIAVFSYIIRIVLEVPQIDLPLQYILFALFLRLAVKIKLHLAAFMCGAGITAYAVLQMVLYFIFQYTGIMSVTVVQQSMGWLVYLLQATSILSAYLISYGLYRFNLGFSFIPSPPHDFYSKEDYLSDHNYVLVIGNVISVITICLTLVLLYRANPLGLLVLAIMNYAMLYYFSKRREDHDSRKPVEMPGNPNKGG</sequence>
<feature type="transmembrane region" description="Helical" evidence="1">
    <location>
        <begin position="59"/>
        <end position="76"/>
    </location>
</feature>
<reference evidence="2" key="1">
    <citation type="journal article" date="2016" name="Genome Announc.">
        <title>Draft genomes of two strains of Paenibacillus glucanolyticus with capability to degrade lignocellulose.</title>
        <authorList>
            <person name="Mathews S.L."/>
            <person name="Pawlak J."/>
            <person name="Grunden A.M."/>
        </authorList>
    </citation>
    <scope>NUCLEOTIDE SEQUENCE [LARGE SCALE GENOMIC DNA]</scope>
    <source>
        <strain evidence="2">SLM1</strain>
    </source>
</reference>
<dbReference type="OrthoDB" id="2475091at2"/>
<keyword evidence="1" id="KW-0472">Membrane</keyword>
<evidence type="ECO:0000313" key="2">
    <source>
        <dbReference type="EMBL" id="KZS43802.1"/>
    </source>
</evidence>
<protein>
    <submittedName>
        <fullName evidence="2">Uncharacterized protein</fullName>
    </submittedName>
</protein>